<evidence type="ECO:0008006" key="3">
    <source>
        <dbReference type="Google" id="ProtNLM"/>
    </source>
</evidence>
<dbReference type="Pfam" id="PF14223">
    <property type="entry name" value="Retrotran_gag_2"/>
    <property type="match status" value="1"/>
</dbReference>
<dbReference type="PANTHER" id="PTHR35317">
    <property type="entry name" value="OS04G0629600 PROTEIN"/>
    <property type="match status" value="1"/>
</dbReference>
<accession>A0AAD8UXJ9</accession>
<sequence>MALVPHGGGAGGSAMPLFCPMLTRDNYTVWAIKVEANLDVQGVWEAVVPADPTAAVDPEKNKRARAYLLGALSEDILLQVSSKKTAAAIWECLKARFVGADRVKAARLSTLRGEFDRLIMADGEELDVYAGKIGCMAARFASLGGTLSDATMVKKLLDTVPDSLFAAVAGIEQFCDVETICFDEVLGRLKAFQSGRSGARRLLAESIVATSFCSRLLSGKHDAVSAAVATTTTTAGAAWTRAREDGAASAGIVAFAATFPVTARSRGRRRRCSSMSTTSRRFCRSWLRG</sequence>
<protein>
    <recommendedName>
        <fullName evidence="3">DUF4219 domain-containing protein</fullName>
    </recommendedName>
</protein>
<proteinExistence type="predicted"/>
<dbReference type="AlphaFoldDB" id="A0AAD8UXJ9"/>
<dbReference type="PANTHER" id="PTHR35317:SF38">
    <property type="entry name" value="RNA-DIRECTED DNA POLYMERASE"/>
    <property type="match status" value="1"/>
</dbReference>
<dbReference type="Proteomes" id="UP001231189">
    <property type="component" value="Unassembled WGS sequence"/>
</dbReference>
<evidence type="ECO:0000313" key="2">
    <source>
        <dbReference type="Proteomes" id="UP001231189"/>
    </source>
</evidence>
<evidence type="ECO:0000313" key="1">
    <source>
        <dbReference type="EMBL" id="KAK1561409.1"/>
    </source>
</evidence>
<reference evidence="1" key="1">
    <citation type="submission" date="2023-07" db="EMBL/GenBank/DDBJ databases">
        <title>A chromosome-level genome assembly of Lolium multiflorum.</title>
        <authorList>
            <person name="Chen Y."/>
            <person name="Copetti D."/>
            <person name="Kolliker R."/>
            <person name="Studer B."/>
        </authorList>
    </citation>
    <scope>NUCLEOTIDE SEQUENCE</scope>
    <source>
        <strain evidence="1">02402/16</strain>
        <tissue evidence="1">Leaf</tissue>
    </source>
</reference>
<gene>
    <name evidence="1" type="ORF">QYE76_016518</name>
</gene>
<dbReference type="EMBL" id="JAUUTY010001144">
    <property type="protein sequence ID" value="KAK1561409.1"/>
    <property type="molecule type" value="Genomic_DNA"/>
</dbReference>
<comment type="caution">
    <text evidence="1">The sequence shown here is derived from an EMBL/GenBank/DDBJ whole genome shotgun (WGS) entry which is preliminary data.</text>
</comment>
<keyword evidence="2" id="KW-1185">Reference proteome</keyword>
<organism evidence="1 2">
    <name type="scientific">Lolium multiflorum</name>
    <name type="common">Italian ryegrass</name>
    <name type="synonym">Lolium perenne subsp. multiflorum</name>
    <dbReference type="NCBI Taxonomy" id="4521"/>
    <lineage>
        <taxon>Eukaryota</taxon>
        <taxon>Viridiplantae</taxon>
        <taxon>Streptophyta</taxon>
        <taxon>Embryophyta</taxon>
        <taxon>Tracheophyta</taxon>
        <taxon>Spermatophyta</taxon>
        <taxon>Magnoliopsida</taxon>
        <taxon>Liliopsida</taxon>
        <taxon>Poales</taxon>
        <taxon>Poaceae</taxon>
        <taxon>BOP clade</taxon>
        <taxon>Pooideae</taxon>
        <taxon>Poodae</taxon>
        <taxon>Poeae</taxon>
        <taxon>Poeae Chloroplast Group 2 (Poeae type)</taxon>
        <taxon>Loliodinae</taxon>
        <taxon>Loliinae</taxon>
        <taxon>Lolium</taxon>
    </lineage>
</organism>
<name>A0AAD8UXJ9_LOLMU</name>